<feature type="transmembrane region" description="Helical" evidence="5">
    <location>
        <begin position="6"/>
        <end position="24"/>
    </location>
</feature>
<reference evidence="6 7" key="1">
    <citation type="submission" date="2022-01" db="EMBL/GenBank/DDBJ databases">
        <title>Whole genome-based taxonomy of the Shewanellaceae.</title>
        <authorList>
            <person name="Martin-Rodriguez A.J."/>
        </authorList>
    </citation>
    <scope>NUCLEOTIDE SEQUENCE [LARGE SCALE GENOMIC DNA]</scope>
    <source>
        <strain evidence="6 7">DSM 24955</strain>
    </source>
</reference>
<protein>
    <submittedName>
        <fullName evidence="6">MAPEG family protein</fullName>
    </submittedName>
</protein>
<keyword evidence="3 5" id="KW-1133">Transmembrane helix</keyword>
<dbReference type="EMBL" id="JAKIKU010000005">
    <property type="protein sequence ID" value="MCL1046048.1"/>
    <property type="molecule type" value="Genomic_DNA"/>
</dbReference>
<dbReference type="RefSeq" id="WP_248955857.1">
    <property type="nucleotide sequence ID" value="NZ_JAKIKU010000005.1"/>
</dbReference>
<accession>A0ABT0KQD3</accession>
<organism evidence="6 7">
    <name type="scientific">Shewanella electrodiphila</name>
    <dbReference type="NCBI Taxonomy" id="934143"/>
    <lineage>
        <taxon>Bacteria</taxon>
        <taxon>Pseudomonadati</taxon>
        <taxon>Pseudomonadota</taxon>
        <taxon>Gammaproteobacteria</taxon>
        <taxon>Alteromonadales</taxon>
        <taxon>Shewanellaceae</taxon>
        <taxon>Shewanella</taxon>
    </lineage>
</organism>
<proteinExistence type="predicted"/>
<evidence type="ECO:0000256" key="3">
    <source>
        <dbReference type="ARBA" id="ARBA00022989"/>
    </source>
</evidence>
<name>A0ABT0KQD3_9GAMM</name>
<comment type="subcellular location">
    <subcellularLocation>
        <location evidence="1">Membrane</location>
    </subcellularLocation>
</comment>
<dbReference type="Pfam" id="PF01124">
    <property type="entry name" value="MAPEG"/>
    <property type="match status" value="1"/>
</dbReference>
<dbReference type="InterPro" id="IPR001129">
    <property type="entry name" value="Membr-assoc_MAPEG"/>
</dbReference>
<comment type="caution">
    <text evidence="6">The sequence shown here is derived from an EMBL/GenBank/DDBJ whole genome shotgun (WGS) entry which is preliminary data.</text>
</comment>
<evidence type="ECO:0000313" key="7">
    <source>
        <dbReference type="Proteomes" id="UP001202134"/>
    </source>
</evidence>
<dbReference type="Proteomes" id="UP001202134">
    <property type="component" value="Unassembled WGS sequence"/>
</dbReference>
<dbReference type="PANTHER" id="PTHR35814">
    <property type="match status" value="1"/>
</dbReference>
<sequence>MPITIFYASFLALFYIYLSLRIIGIRKEVRASIGDGGSNKLNRSIRVHANFSEYVPLTLLLLYFLETYNANAIVVHVLAALLLIARLVHAYGVSQTEENLKFRVFGMFSTICVIVVSSIYLMFLGAGIA</sequence>
<keyword evidence="2 5" id="KW-0812">Transmembrane</keyword>
<feature type="transmembrane region" description="Helical" evidence="5">
    <location>
        <begin position="104"/>
        <end position="128"/>
    </location>
</feature>
<feature type="transmembrane region" description="Helical" evidence="5">
    <location>
        <begin position="71"/>
        <end position="92"/>
    </location>
</feature>
<evidence type="ECO:0000256" key="5">
    <source>
        <dbReference type="SAM" id="Phobius"/>
    </source>
</evidence>
<keyword evidence="4 5" id="KW-0472">Membrane</keyword>
<evidence type="ECO:0000313" key="6">
    <source>
        <dbReference type="EMBL" id="MCL1046048.1"/>
    </source>
</evidence>
<dbReference type="PANTHER" id="PTHR35814:SF1">
    <property type="entry name" value="GLUTATHIONE S-TRANSFERASE-RELATED"/>
    <property type="match status" value="1"/>
</dbReference>
<evidence type="ECO:0000256" key="1">
    <source>
        <dbReference type="ARBA" id="ARBA00004370"/>
    </source>
</evidence>
<dbReference type="InterPro" id="IPR023352">
    <property type="entry name" value="MAPEG-like_dom_sf"/>
</dbReference>
<dbReference type="Gene3D" id="1.20.120.550">
    <property type="entry name" value="Membrane associated eicosanoid/glutathione metabolism-like domain"/>
    <property type="match status" value="1"/>
</dbReference>
<evidence type="ECO:0000256" key="4">
    <source>
        <dbReference type="ARBA" id="ARBA00023136"/>
    </source>
</evidence>
<keyword evidence="7" id="KW-1185">Reference proteome</keyword>
<gene>
    <name evidence="6" type="ORF">L2737_12005</name>
</gene>
<dbReference type="SUPFAM" id="SSF161084">
    <property type="entry name" value="MAPEG domain-like"/>
    <property type="match status" value="1"/>
</dbReference>
<evidence type="ECO:0000256" key="2">
    <source>
        <dbReference type="ARBA" id="ARBA00022692"/>
    </source>
</evidence>